<name>A0A0B7AIN7_9EUPU</name>
<organism evidence="3">
    <name type="scientific">Arion vulgaris</name>
    <dbReference type="NCBI Taxonomy" id="1028688"/>
    <lineage>
        <taxon>Eukaryota</taxon>
        <taxon>Metazoa</taxon>
        <taxon>Spiralia</taxon>
        <taxon>Lophotrochozoa</taxon>
        <taxon>Mollusca</taxon>
        <taxon>Gastropoda</taxon>
        <taxon>Heterobranchia</taxon>
        <taxon>Euthyneura</taxon>
        <taxon>Panpulmonata</taxon>
        <taxon>Eupulmonata</taxon>
        <taxon>Stylommatophora</taxon>
        <taxon>Helicina</taxon>
        <taxon>Arionoidea</taxon>
        <taxon>Arionidae</taxon>
        <taxon>Arion</taxon>
    </lineage>
</organism>
<dbReference type="EMBL" id="HACG01033056">
    <property type="protein sequence ID" value="CEK79921.1"/>
    <property type="molecule type" value="Transcribed_RNA"/>
</dbReference>
<dbReference type="AlphaFoldDB" id="A0A0B7AIN7"/>
<feature type="chain" id="PRO_5002111679" description="Secreted protein" evidence="2">
    <location>
        <begin position="25"/>
        <end position="248"/>
    </location>
</feature>
<protein>
    <recommendedName>
        <fullName evidence="4">Secreted protein</fullName>
    </recommendedName>
</protein>
<keyword evidence="2" id="KW-0732">Signal</keyword>
<feature type="signal peptide" evidence="2">
    <location>
        <begin position="1"/>
        <end position="24"/>
    </location>
</feature>
<evidence type="ECO:0000256" key="2">
    <source>
        <dbReference type="SAM" id="SignalP"/>
    </source>
</evidence>
<feature type="non-terminal residue" evidence="3">
    <location>
        <position position="1"/>
    </location>
</feature>
<gene>
    <name evidence="3" type="primary">ORF118167</name>
</gene>
<feature type="region of interest" description="Disordered" evidence="1">
    <location>
        <begin position="29"/>
        <end position="58"/>
    </location>
</feature>
<proteinExistence type="predicted"/>
<accession>A0A0B7AIN7</accession>
<sequence length="248" mass="27608">GGLVLTKKMKLLLVAVCLLGTTLGNFHRENRGSYPPARRGGGRPISRRSDDAGNEETEAVDDVSFPDVAVVTDLIQDLIQKASQGIESQDLAEAAANISLAAMSYLQRTGNNVPWRDSWNLIREIIIRYNITAIIPRHFAFPLKLEAEHFAKGIAFLKILADNILELQASGESPRPAVTAIRSIARIIHRFAAIAENITIYFAQSNEDNTVEERDVEKRQTKTKIKIKIKHKTTTDAPIQKIDPQQLF</sequence>
<evidence type="ECO:0000256" key="1">
    <source>
        <dbReference type="SAM" id="MobiDB-lite"/>
    </source>
</evidence>
<reference evidence="3" key="1">
    <citation type="submission" date="2014-12" db="EMBL/GenBank/DDBJ databases">
        <title>Insight into the proteome of Arion vulgaris.</title>
        <authorList>
            <person name="Aradska J."/>
            <person name="Bulat T."/>
            <person name="Smidak R."/>
            <person name="Sarate P."/>
            <person name="Gangsoo J."/>
            <person name="Sialana F."/>
            <person name="Bilban M."/>
            <person name="Lubec G."/>
        </authorList>
    </citation>
    <scope>NUCLEOTIDE SEQUENCE</scope>
    <source>
        <tissue evidence="3">Skin</tissue>
    </source>
</reference>
<evidence type="ECO:0000313" key="3">
    <source>
        <dbReference type="EMBL" id="CEK79921.1"/>
    </source>
</evidence>
<evidence type="ECO:0008006" key="4">
    <source>
        <dbReference type="Google" id="ProtNLM"/>
    </source>
</evidence>